<proteinExistence type="predicted"/>
<name>A0A8D8GLV6_CULPI</name>
<evidence type="ECO:0000313" key="1">
    <source>
        <dbReference type="EMBL" id="CAG6512516.1"/>
    </source>
</evidence>
<accession>A0A8D8GLV6</accession>
<sequence length="135" mass="15019">MSESTLHNRSVLVPKLIPLEAPLTCPTKTNPFFQIFAGSPSPLARALCEQLTSVRSCRVTLVTDLGCVPEATTDSVQLFQCDLSKREQVGQLVTSLERMLRSVDLVIHLDSEESEEDFVERTSREILGFVNVAHF</sequence>
<dbReference type="InterPro" id="IPR036291">
    <property type="entry name" value="NAD(P)-bd_dom_sf"/>
</dbReference>
<dbReference type="EMBL" id="HBUE01165776">
    <property type="protein sequence ID" value="CAG6512516.1"/>
    <property type="molecule type" value="Transcribed_RNA"/>
</dbReference>
<organism evidence="1">
    <name type="scientific">Culex pipiens</name>
    <name type="common">House mosquito</name>
    <dbReference type="NCBI Taxonomy" id="7175"/>
    <lineage>
        <taxon>Eukaryota</taxon>
        <taxon>Metazoa</taxon>
        <taxon>Ecdysozoa</taxon>
        <taxon>Arthropoda</taxon>
        <taxon>Hexapoda</taxon>
        <taxon>Insecta</taxon>
        <taxon>Pterygota</taxon>
        <taxon>Neoptera</taxon>
        <taxon>Endopterygota</taxon>
        <taxon>Diptera</taxon>
        <taxon>Nematocera</taxon>
        <taxon>Culicoidea</taxon>
        <taxon>Culicidae</taxon>
        <taxon>Culicinae</taxon>
        <taxon>Culicini</taxon>
        <taxon>Culex</taxon>
        <taxon>Culex</taxon>
    </lineage>
</organism>
<dbReference type="AlphaFoldDB" id="A0A8D8GLV6"/>
<protein>
    <submittedName>
        <fullName evidence="1">(northern house mosquito) hypothetical protein</fullName>
    </submittedName>
</protein>
<reference evidence="1" key="1">
    <citation type="submission" date="2021-05" db="EMBL/GenBank/DDBJ databases">
        <authorList>
            <person name="Alioto T."/>
            <person name="Alioto T."/>
            <person name="Gomez Garrido J."/>
        </authorList>
    </citation>
    <scope>NUCLEOTIDE SEQUENCE</scope>
</reference>
<dbReference type="EMBL" id="HBUE01271078">
    <property type="protein sequence ID" value="CAG6563977.1"/>
    <property type="molecule type" value="Transcribed_RNA"/>
</dbReference>
<dbReference type="SUPFAM" id="SSF51735">
    <property type="entry name" value="NAD(P)-binding Rossmann-fold domains"/>
    <property type="match status" value="1"/>
</dbReference>